<keyword evidence="2" id="KW-1185">Reference proteome</keyword>
<evidence type="ECO:0008006" key="3">
    <source>
        <dbReference type="Google" id="ProtNLM"/>
    </source>
</evidence>
<dbReference type="AlphaFoldDB" id="A0AAE0DQZ4"/>
<organism evidence="1 2">
    <name type="scientific">Dipteronia sinensis</name>
    <dbReference type="NCBI Taxonomy" id="43782"/>
    <lineage>
        <taxon>Eukaryota</taxon>
        <taxon>Viridiplantae</taxon>
        <taxon>Streptophyta</taxon>
        <taxon>Embryophyta</taxon>
        <taxon>Tracheophyta</taxon>
        <taxon>Spermatophyta</taxon>
        <taxon>Magnoliopsida</taxon>
        <taxon>eudicotyledons</taxon>
        <taxon>Gunneridae</taxon>
        <taxon>Pentapetalae</taxon>
        <taxon>rosids</taxon>
        <taxon>malvids</taxon>
        <taxon>Sapindales</taxon>
        <taxon>Sapindaceae</taxon>
        <taxon>Hippocastanoideae</taxon>
        <taxon>Acereae</taxon>
        <taxon>Dipteronia</taxon>
    </lineage>
</organism>
<gene>
    <name evidence="1" type="ORF">Dsin_030138</name>
</gene>
<dbReference type="Proteomes" id="UP001281410">
    <property type="component" value="Unassembled WGS sequence"/>
</dbReference>
<proteinExistence type="predicted"/>
<dbReference type="PANTHER" id="PTHR36778">
    <property type="entry name" value="CADMIUM-INDUCED PROTEIN AS8"/>
    <property type="match status" value="1"/>
</dbReference>
<protein>
    <recommendedName>
        <fullName evidence="3">Cadmium-induced protein AS8</fullName>
    </recommendedName>
</protein>
<sequence>MESSASDFRSIFRNGFGDWMWCWVGSRLCPEVIGYVGAGCGVGFSVGITFAGFGIGLPANFLFQVPYKVIEATRSGALELSLLNAKCLATDGWNNIGPRFSGFQREAAGRFSNFKQKHFLEKGFDSYDAKSMMSVHIKSIYEGLGRFHVPFVGPHKGSEE</sequence>
<dbReference type="InterPro" id="IPR037735">
    <property type="entry name" value="AS8-like"/>
</dbReference>
<accession>A0AAE0DQZ4</accession>
<name>A0AAE0DQZ4_9ROSI</name>
<evidence type="ECO:0000313" key="2">
    <source>
        <dbReference type="Proteomes" id="UP001281410"/>
    </source>
</evidence>
<comment type="caution">
    <text evidence="1">The sequence shown here is derived from an EMBL/GenBank/DDBJ whole genome shotgun (WGS) entry which is preliminary data.</text>
</comment>
<reference evidence="1" key="1">
    <citation type="journal article" date="2023" name="Plant J.">
        <title>Genome sequences and population genomics provide insights into the demographic history, inbreeding, and mutation load of two 'living fossil' tree species of Dipteronia.</title>
        <authorList>
            <person name="Feng Y."/>
            <person name="Comes H.P."/>
            <person name="Chen J."/>
            <person name="Zhu S."/>
            <person name="Lu R."/>
            <person name="Zhang X."/>
            <person name="Li P."/>
            <person name="Qiu J."/>
            <person name="Olsen K.M."/>
            <person name="Qiu Y."/>
        </authorList>
    </citation>
    <scope>NUCLEOTIDE SEQUENCE</scope>
    <source>
        <strain evidence="1">NBL</strain>
    </source>
</reference>
<dbReference type="EMBL" id="JANJYJ010000010">
    <property type="protein sequence ID" value="KAK3182852.1"/>
    <property type="molecule type" value="Genomic_DNA"/>
</dbReference>
<evidence type="ECO:0000313" key="1">
    <source>
        <dbReference type="EMBL" id="KAK3182852.1"/>
    </source>
</evidence>
<dbReference type="PANTHER" id="PTHR36778:SF1">
    <property type="entry name" value="CADMIUM-INDUCED PROTEIN AS8"/>
    <property type="match status" value="1"/>
</dbReference>